<dbReference type="InterPro" id="IPR001123">
    <property type="entry name" value="LeuE-type"/>
</dbReference>
<evidence type="ECO:0000256" key="2">
    <source>
        <dbReference type="ARBA" id="ARBA00022475"/>
    </source>
</evidence>
<dbReference type="PANTHER" id="PTHR30086">
    <property type="entry name" value="ARGININE EXPORTER PROTEIN ARGO"/>
    <property type="match status" value="1"/>
</dbReference>
<keyword evidence="5 6" id="KW-0472">Membrane</keyword>
<keyword evidence="4 6" id="KW-1133">Transmembrane helix</keyword>
<evidence type="ECO:0000313" key="8">
    <source>
        <dbReference type="Proteomes" id="UP000007523"/>
    </source>
</evidence>
<evidence type="ECO:0000313" key="7">
    <source>
        <dbReference type="EMBL" id="AFC30836.1"/>
    </source>
</evidence>
<evidence type="ECO:0000256" key="4">
    <source>
        <dbReference type="ARBA" id="ARBA00022989"/>
    </source>
</evidence>
<dbReference type="PANTHER" id="PTHR30086:SF20">
    <property type="entry name" value="ARGININE EXPORTER PROTEIN ARGO-RELATED"/>
    <property type="match status" value="1"/>
</dbReference>
<keyword evidence="3 6" id="KW-0812">Transmembrane</keyword>
<dbReference type="STRING" id="1116391.PM3016_4052"/>
<dbReference type="GO" id="GO:0015171">
    <property type="term" value="F:amino acid transmembrane transporter activity"/>
    <property type="evidence" value="ECO:0007669"/>
    <property type="project" value="TreeGrafter"/>
</dbReference>
<organism evidence="7 8">
    <name type="scientific">Paenibacillus mucilaginosus 3016</name>
    <dbReference type="NCBI Taxonomy" id="1116391"/>
    <lineage>
        <taxon>Bacteria</taxon>
        <taxon>Bacillati</taxon>
        <taxon>Bacillota</taxon>
        <taxon>Bacilli</taxon>
        <taxon>Bacillales</taxon>
        <taxon>Paenibacillaceae</taxon>
        <taxon>Paenibacillus</taxon>
    </lineage>
</organism>
<dbReference type="AlphaFoldDB" id="H6NJY3"/>
<dbReference type="HOGENOM" id="CLU_079569_1_3_9"/>
<gene>
    <name evidence="7" type="ORF">PM3016_4052</name>
</gene>
<keyword evidence="8" id="KW-1185">Reference proteome</keyword>
<evidence type="ECO:0000256" key="5">
    <source>
        <dbReference type="ARBA" id="ARBA00023136"/>
    </source>
</evidence>
<dbReference type="Proteomes" id="UP000007523">
    <property type="component" value="Chromosome"/>
</dbReference>
<dbReference type="EMBL" id="CP003235">
    <property type="protein sequence ID" value="AFC30836.1"/>
    <property type="molecule type" value="Genomic_DNA"/>
</dbReference>
<dbReference type="KEGG" id="pmq:PM3016_4052"/>
<evidence type="ECO:0000256" key="1">
    <source>
        <dbReference type="ARBA" id="ARBA00004651"/>
    </source>
</evidence>
<feature type="transmembrane region" description="Helical" evidence="6">
    <location>
        <begin position="110"/>
        <end position="131"/>
    </location>
</feature>
<dbReference type="GO" id="GO:0005886">
    <property type="term" value="C:plasma membrane"/>
    <property type="evidence" value="ECO:0007669"/>
    <property type="project" value="UniProtKB-SubCell"/>
</dbReference>
<reference evidence="7 8" key="1">
    <citation type="journal article" date="2012" name="J. Bacteriol.">
        <title>Complete Genome Sequence of Paenibacillus mucilaginosus 3016, a Bacterium Functional as Microbial Fertilizer.</title>
        <authorList>
            <person name="Ma M."/>
            <person name="Wang Z."/>
            <person name="Li L."/>
            <person name="Jiang X."/>
            <person name="Guan D."/>
            <person name="Cao F."/>
            <person name="Chen H."/>
            <person name="Wang X."/>
            <person name="Shen D."/>
            <person name="Du B."/>
            <person name="Li J."/>
        </authorList>
    </citation>
    <scope>NUCLEOTIDE SEQUENCE [LARGE SCALE GENOMIC DNA]</scope>
    <source>
        <strain evidence="7 8">3016</strain>
    </source>
</reference>
<comment type="subcellular location">
    <subcellularLocation>
        <location evidence="1">Cell membrane</location>
        <topology evidence="1">Multi-pass membrane protein</topology>
    </subcellularLocation>
</comment>
<feature type="transmembrane region" description="Helical" evidence="6">
    <location>
        <begin position="175"/>
        <end position="193"/>
    </location>
</feature>
<evidence type="ECO:0000256" key="3">
    <source>
        <dbReference type="ARBA" id="ARBA00022692"/>
    </source>
</evidence>
<sequence>MSAVIAMCLFSLSMSISPGPVNLTILSSGVNYGFKRSLPFVSGATIGFTILLAAVGLGLSRLVTEAPLFFELLPYAGAAYMGYIGWKILFARPDMGVREEGQPRLRQGFLMQWLNPKAWIACVSGVSAFGLDGSYAKLLVFICIYFVICYLSLAVWALAGSRLQFLAKVKNGMKALNLSMGGSLVIVAVYLLFSN</sequence>
<name>H6NJY3_9BACL</name>
<dbReference type="RefSeq" id="WP_014370697.1">
    <property type="nucleotide sequence ID" value="NC_016935.1"/>
</dbReference>
<evidence type="ECO:0000256" key="6">
    <source>
        <dbReference type="SAM" id="Phobius"/>
    </source>
</evidence>
<feature type="transmembrane region" description="Helical" evidence="6">
    <location>
        <begin position="72"/>
        <end position="90"/>
    </location>
</feature>
<dbReference type="Pfam" id="PF01810">
    <property type="entry name" value="LysE"/>
    <property type="match status" value="1"/>
</dbReference>
<keyword evidence="2" id="KW-1003">Cell membrane</keyword>
<proteinExistence type="predicted"/>
<feature type="transmembrane region" description="Helical" evidence="6">
    <location>
        <begin position="39"/>
        <end position="60"/>
    </location>
</feature>
<feature type="transmembrane region" description="Helical" evidence="6">
    <location>
        <begin position="138"/>
        <end position="159"/>
    </location>
</feature>
<accession>H6NJY3</accession>
<protein>
    <submittedName>
        <fullName evidence="7">Amino acid transporter LysE</fullName>
    </submittedName>
</protein>